<dbReference type="Gene3D" id="3.40.50.2000">
    <property type="entry name" value="Glycogen Phosphorylase B"/>
    <property type="match status" value="1"/>
</dbReference>
<organism evidence="1 2">
    <name type="scientific">Nocardioides scoriae</name>
    <dbReference type="NCBI Taxonomy" id="642780"/>
    <lineage>
        <taxon>Bacteria</taxon>
        <taxon>Bacillati</taxon>
        <taxon>Actinomycetota</taxon>
        <taxon>Actinomycetes</taxon>
        <taxon>Propionibacteriales</taxon>
        <taxon>Nocardioidaceae</taxon>
        <taxon>Nocardioides</taxon>
    </lineage>
</organism>
<dbReference type="STRING" id="642780.SAMN04488570_2224"/>
<gene>
    <name evidence="1" type="ORF">SAMN04488570_2224</name>
</gene>
<dbReference type="GO" id="GO:0016757">
    <property type="term" value="F:glycosyltransferase activity"/>
    <property type="evidence" value="ECO:0007669"/>
    <property type="project" value="TreeGrafter"/>
</dbReference>
<dbReference type="EMBL" id="LT629757">
    <property type="protein sequence ID" value="SDS59157.1"/>
    <property type="molecule type" value="Genomic_DNA"/>
</dbReference>
<proteinExistence type="predicted"/>
<sequence length="400" mass="42964">MTVVRGGTVIAEHAWVVVADSPFLPARGGGEREHLGFVEAAVAGGRLAALVVPSSETLDVAAYRAVLGETPLVVTRRRERPWLAAHPVTPYVVSSRPARPGLVGRVRQVAPQATGVVCFSYKSWRIGEALALGLEVPAVLRQHNLEGPYHRSLATGSTGVRRLVMHLEARRIDRDERRLEQADWLRTMADISATDAQVRRDRGGRAVHVPPFAHDASKLVLPRTPGPEPRVVFLGALDVETNTTALDWLLERVWPQVRRQVPDAVLDVVGRHPAPALVTRLDAEPGVELHADVPDLAPFLSGARVAVNPAVSGSGVNIKLVDYLQAGVPVVTTTLGAQGLGLTDGPLVSVQDRPESYAEALVGLLQDPDRAEAMGAAARRHVADLLDPATNLARLEKELS</sequence>
<dbReference type="PANTHER" id="PTHR12526:SF600">
    <property type="entry name" value="GLYCOSYL TRANSFERASE GROUP 1"/>
    <property type="match status" value="1"/>
</dbReference>
<keyword evidence="1" id="KW-0808">Transferase</keyword>
<keyword evidence="2" id="KW-1185">Reference proteome</keyword>
<dbReference type="AlphaFoldDB" id="A0A1H1TFX3"/>
<name>A0A1H1TFX3_9ACTN</name>
<dbReference type="SUPFAM" id="SSF53756">
    <property type="entry name" value="UDP-Glycosyltransferase/glycogen phosphorylase"/>
    <property type="match status" value="1"/>
</dbReference>
<dbReference type="Proteomes" id="UP000198859">
    <property type="component" value="Chromosome I"/>
</dbReference>
<dbReference type="OrthoDB" id="9807209at2"/>
<reference evidence="2" key="1">
    <citation type="submission" date="2016-10" db="EMBL/GenBank/DDBJ databases">
        <authorList>
            <person name="Varghese N."/>
            <person name="Submissions S."/>
        </authorList>
    </citation>
    <scope>NUCLEOTIDE SEQUENCE [LARGE SCALE GENOMIC DNA]</scope>
    <source>
        <strain evidence="2">DSM 22127</strain>
    </source>
</reference>
<dbReference type="Pfam" id="PF13692">
    <property type="entry name" value="Glyco_trans_1_4"/>
    <property type="match status" value="1"/>
</dbReference>
<evidence type="ECO:0000313" key="2">
    <source>
        <dbReference type="Proteomes" id="UP000198859"/>
    </source>
</evidence>
<accession>A0A1H1TFX3</accession>
<dbReference type="CDD" id="cd03801">
    <property type="entry name" value="GT4_PimA-like"/>
    <property type="match status" value="1"/>
</dbReference>
<dbReference type="PANTHER" id="PTHR12526">
    <property type="entry name" value="GLYCOSYLTRANSFERASE"/>
    <property type="match status" value="1"/>
</dbReference>
<evidence type="ECO:0000313" key="1">
    <source>
        <dbReference type="EMBL" id="SDS59157.1"/>
    </source>
</evidence>
<protein>
    <submittedName>
        <fullName evidence="1">Glycosyltransferase involved in cell wall bisynthesis</fullName>
    </submittedName>
</protein>
<dbReference type="RefSeq" id="WP_091729559.1">
    <property type="nucleotide sequence ID" value="NZ_LT629757.1"/>
</dbReference>